<accession>A0A1H1P187</accession>
<gene>
    <name evidence="1" type="ORF">SAMN05444158_0840</name>
</gene>
<evidence type="ECO:0000313" key="1">
    <source>
        <dbReference type="EMBL" id="SDS04991.1"/>
    </source>
</evidence>
<keyword evidence="2" id="KW-1185">Reference proteome</keyword>
<dbReference type="EMBL" id="LT629750">
    <property type="protein sequence ID" value="SDS04991.1"/>
    <property type="molecule type" value="Genomic_DNA"/>
</dbReference>
<dbReference type="AlphaFoldDB" id="A0A1H1P187"/>
<evidence type="ECO:0000313" key="2">
    <source>
        <dbReference type="Proteomes" id="UP000243904"/>
    </source>
</evidence>
<protein>
    <submittedName>
        <fullName evidence="1">Uncharacterized protein</fullName>
    </submittedName>
</protein>
<reference evidence="2" key="1">
    <citation type="submission" date="2016-10" db="EMBL/GenBank/DDBJ databases">
        <authorList>
            <person name="Varghese N."/>
            <person name="Submissions S."/>
        </authorList>
    </citation>
    <scope>NUCLEOTIDE SEQUENCE [LARGE SCALE GENOMIC DNA]</scope>
    <source>
        <strain evidence="2">GAS369</strain>
    </source>
</reference>
<name>A0A1H1P187_9BRAD</name>
<dbReference type="Proteomes" id="UP000243904">
    <property type="component" value="Chromosome I"/>
</dbReference>
<proteinExistence type="predicted"/>
<organism evidence="1 2">
    <name type="scientific">Bradyrhizobium canariense</name>
    <dbReference type="NCBI Taxonomy" id="255045"/>
    <lineage>
        <taxon>Bacteria</taxon>
        <taxon>Pseudomonadati</taxon>
        <taxon>Pseudomonadota</taxon>
        <taxon>Alphaproteobacteria</taxon>
        <taxon>Hyphomicrobiales</taxon>
        <taxon>Nitrobacteraceae</taxon>
        <taxon>Bradyrhizobium</taxon>
    </lineage>
</organism>
<sequence>MIAARRLKVAARSVLIFGAKLKMLGTAVKSPSFTGWRLAATRLMAVGLFPGSPRSENVNDGFHLQFLAND</sequence>